<dbReference type="Proteomes" id="UP000742786">
    <property type="component" value="Unassembled WGS sequence"/>
</dbReference>
<proteinExistence type="predicted"/>
<evidence type="ECO:0000313" key="2">
    <source>
        <dbReference type="EMBL" id="CAG4882880.1"/>
    </source>
</evidence>
<evidence type="ECO:0008006" key="4">
    <source>
        <dbReference type="Google" id="ProtNLM"/>
    </source>
</evidence>
<feature type="transmembrane region" description="Helical" evidence="1">
    <location>
        <begin position="58"/>
        <end position="90"/>
    </location>
</feature>
<comment type="caution">
    <text evidence="2">The sequence shown here is derived from an EMBL/GenBank/DDBJ whole genome shotgun (WGS) entry which is preliminary data.</text>
</comment>
<keyword evidence="1" id="KW-0812">Transmembrane</keyword>
<evidence type="ECO:0000313" key="3">
    <source>
        <dbReference type="Proteomes" id="UP000742786"/>
    </source>
</evidence>
<keyword evidence="3" id="KW-1185">Reference proteome</keyword>
<reference evidence="2" key="1">
    <citation type="submission" date="2021-04" db="EMBL/GenBank/DDBJ databases">
        <authorList>
            <person name="Hornung B."/>
        </authorList>
    </citation>
    <scope>NUCLEOTIDE SEQUENCE</scope>
    <source>
        <strain evidence="2">G5G6</strain>
    </source>
</reference>
<protein>
    <recommendedName>
        <fullName evidence="4">VanZ-like domain-containing protein</fullName>
    </recommendedName>
</protein>
<gene>
    <name evidence="2" type="ORF">GTOL_10762</name>
</gene>
<organism evidence="2 3">
    <name type="scientific">Georgfuchsia toluolica</name>
    <dbReference type="NCBI Taxonomy" id="424218"/>
    <lineage>
        <taxon>Bacteria</taxon>
        <taxon>Pseudomonadati</taxon>
        <taxon>Pseudomonadota</taxon>
        <taxon>Betaproteobacteria</taxon>
        <taxon>Nitrosomonadales</taxon>
        <taxon>Sterolibacteriaceae</taxon>
        <taxon>Georgfuchsia</taxon>
    </lineage>
</organism>
<dbReference type="NCBIfam" id="NF037970">
    <property type="entry name" value="vanZ_1"/>
    <property type="match status" value="1"/>
</dbReference>
<keyword evidence="1" id="KW-0472">Membrane</keyword>
<accession>A0A916N856</accession>
<name>A0A916N856_9PROT</name>
<dbReference type="AlphaFoldDB" id="A0A916N856"/>
<feature type="transmembrane region" description="Helical" evidence="1">
    <location>
        <begin position="21"/>
        <end position="38"/>
    </location>
</feature>
<dbReference type="EMBL" id="CAJQUM010000001">
    <property type="protein sequence ID" value="CAG4882880.1"/>
    <property type="molecule type" value="Genomic_DNA"/>
</dbReference>
<evidence type="ECO:0000256" key="1">
    <source>
        <dbReference type="SAM" id="Phobius"/>
    </source>
</evidence>
<sequence length="138" mass="14968">MPITVSEKAMPLKQIATPFRRWLCLVLAAAIIFGLFYPGGQPFAAGLFPEPWDKPTHFAVYAMITYLLYVGSAGAWPLLLIVAVGAIGALDEWHQIFVPGRSASLMDLLTDVIASICVIMLYQCSATRLAETPGGHNC</sequence>
<keyword evidence="1" id="KW-1133">Transmembrane helix</keyword>